<evidence type="ECO:0000313" key="2">
    <source>
        <dbReference type="EMBL" id="MBB2928058.1"/>
    </source>
</evidence>
<comment type="caution">
    <text evidence="3">The sequence shown here is derived from an EMBL/GenBank/DDBJ whole genome shotgun (WGS) entry which is preliminary data.</text>
</comment>
<protein>
    <submittedName>
        <fullName evidence="3">Uncharacterized protein</fullName>
    </submittedName>
</protein>
<evidence type="ECO:0000313" key="5">
    <source>
        <dbReference type="Proteomes" id="UP000533533"/>
    </source>
</evidence>
<keyword evidence="1" id="KW-1133">Transmembrane helix</keyword>
<dbReference type="OrthoDB" id="9133979at2"/>
<keyword evidence="5" id="KW-1185">Reference proteome</keyword>
<evidence type="ECO:0000313" key="3">
    <source>
        <dbReference type="EMBL" id="PYE19700.1"/>
    </source>
</evidence>
<gene>
    <name evidence="3" type="ORF">C7410_119142</name>
    <name evidence="2" type="ORF">FHX59_002479</name>
</gene>
<dbReference type="EMBL" id="JACHVZ010000006">
    <property type="protein sequence ID" value="MBB2928058.1"/>
    <property type="molecule type" value="Genomic_DNA"/>
</dbReference>
<dbReference type="Proteomes" id="UP000533533">
    <property type="component" value="Unassembled WGS sequence"/>
</dbReference>
<keyword evidence="1" id="KW-0472">Membrane</keyword>
<dbReference type="AlphaFoldDB" id="A0A2U1AA27"/>
<proteinExistence type="predicted"/>
<feature type="transmembrane region" description="Helical" evidence="1">
    <location>
        <begin position="12"/>
        <end position="32"/>
    </location>
</feature>
<keyword evidence="1" id="KW-0812">Transmembrane</keyword>
<evidence type="ECO:0000313" key="4">
    <source>
        <dbReference type="Proteomes" id="UP000247772"/>
    </source>
</evidence>
<dbReference type="RefSeq" id="WP_110385476.1">
    <property type="nucleotide sequence ID" value="NZ_JACHVZ010000006.1"/>
</dbReference>
<dbReference type="Proteomes" id="UP000247772">
    <property type="component" value="Unassembled WGS sequence"/>
</dbReference>
<accession>A0A2U1AA27</accession>
<organism evidence="3 4">
    <name type="scientific">Paraburkholderia silvatlantica</name>
    <dbReference type="NCBI Taxonomy" id="321895"/>
    <lineage>
        <taxon>Bacteria</taxon>
        <taxon>Pseudomonadati</taxon>
        <taxon>Pseudomonadota</taxon>
        <taxon>Betaproteobacteria</taxon>
        <taxon>Burkholderiales</taxon>
        <taxon>Burkholderiaceae</taxon>
        <taxon>Paraburkholderia</taxon>
    </lineage>
</organism>
<name>A0A2U1AA27_9BURK</name>
<sequence>MNSRALISFRANVVLLSISTCIAMVPCFGIAKVSGLLPDGAPQWPWQACTWSVALVVMMLLRMVAKRAFRRAFRAGKLERRNAPSRAVHIADDCRHAWLVQLYLELQGQHCAD</sequence>
<reference evidence="3 4" key="1">
    <citation type="submission" date="2018-06" db="EMBL/GenBank/DDBJ databases">
        <title>Genomic Encyclopedia of Type Strains, Phase IV (KMG-V): Genome sequencing to study the core and pangenomes of soil and plant-associated prokaryotes.</title>
        <authorList>
            <person name="Whitman W."/>
        </authorList>
    </citation>
    <scope>NUCLEOTIDE SEQUENCE [LARGE SCALE GENOMIC DNA]</scope>
    <source>
        <strain evidence="3 4">SRCL-318</strain>
        <strain evidence="2 5">SRMrh-85</strain>
    </source>
</reference>
<evidence type="ECO:0000256" key="1">
    <source>
        <dbReference type="SAM" id="Phobius"/>
    </source>
</evidence>
<dbReference type="EMBL" id="QJSQ01000019">
    <property type="protein sequence ID" value="PYE19700.1"/>
    <property type="molecule type" value="Genomic_DNA"/>
</dbReference>
<feature type="transmembrane region" description="Helical" evidence="1">
    <location>
        <begin position="44"/>
        <end position="65"/>
    </location>
</feature>